<organism evidence="1 2">
    <name type="scientific">Jejuia pallidilutea</name>
    <dbReference type="NCBI Taxonomy" id="504487"/>
    <lineage>
        <taxon>Bacteria</taxon>
        <taxon>Pseudomonadati</taxon>
        <taxon>Bacteroidota</taxon>
        <taxon>Flavobacteriia</taxon>
        <taxon>Flavobacteriales</taxon>
        <taxon>Flavobacteriaceae</taxon>
        <taxon>Jejuia</taxon>
    </lineage>
</organism>
<evidence type="ECO:0000313" key="1">
    <source>
        <dbReference type="EMBL" id="GAL69178.1"/>
    </source>
</evidence>
<name>A0A090VYZ9_9FLAO</name>
<evidence type="ECO:0000313" key="2">
    <source>
        <dbReference type="Proteomes" id="UP000029641"/>
    </source>
</evidence>
<dbReference type="Proteomes" id="UP000029641">
    <property type="component" value="Unassembled WGS sequence"/>
</dbReference>
<gene>
    <name evidence="1" type="ORF">JCM19301_1769</name>
</gene>
<accession>A0A090VYZ9</accession>
<dbReference type="AlphaFoldDB" id="A0A090VYZ9"/>
<comment type="caution">
    <text evidence="1">The sequence shown here is derived from an EMBL/GenBank/DDBJ whole genome shotgun (WGS) entry which is preliminary data.</text>
</comment>
<reference evidence="1 2" key="1">
    <citation type="journal article" date="2014" name="Genome Announc.">
        <title>Draft Genome Sequence of Marine Flavobacterium Jejuia pallidilutea Strain 11shimoA1 and Pigmentation Mutants.</title>
        <authorList>
            <person name="Takatani N."/>
            <person name="Nakanishi M."/>
            <person name="Meirelles P."/>
            <person name="Mino S."/>
            <person name="Suda W."/>
            <person name="Oshima K."/>
            <person name="Hattori M."/>
            <person name="Ohkuma M."/>
            <person name="Hosokawa M."/>
            <person name="Miyashita K."/>
            <person name="Thompson F.L."/>
            <person name="Niwa A."/>
            <person name="Sawabe T."/>
            <person name="Sawabe T."/>
        </authorList>
    </citation>
    <scope>NUCLEOTIDE SEQUENCE [LARGE SCALE GENOMIC DNA]</scope>
    <source>
        <strain evidence="1 2">JCM 19301</strain>
    </source>
</reference>
<sequence length="49" mass="5998">MEETQIKMPALFGIRLKKKDLPKESDVIKSKKSEDVLYKRWRDFYEKHN</sequence>
<protein>
    <submittedName>
        <fullName evidence="1">Uncharacterized protein</fullName>
    </submittedName>
</protein>
<dbReference type="EMBL" id="BBNR01000053">
    <property type="protein sequence ID" value="GAL69178.1"/>
    <property type="molecule type" value="Genomic_DNA"/>
</dbReference>
<proteinExistence type="predicted"/>
<dbReference type="STRING" id="504487.JCM19538_3301"/>